<comment type="catalytic activity">
    <reaction evidence="16">
        <text>Preferential cleavage: (Ac)2-L-Lys-D-Ala-|-D-Ala. Also transpeptidation of peptidyl-alanyl moieties that are N-acyl substituents of D-alanine.</text>
        <dbReference type="EC" id="3.4.16.4"/>
    </reaction>
</comment>
<feature type="domain" description="Glycosyl transferase family 51" evidence="20">
    <location>
        <begin position="70"/>
        <end position="256"/>
    </location>
</feature>
<dbReference type="SUPFAM" id="SSF56601">
    <property type="entry name" value="beta-lactamase/transpeptidase-like"/>
    <property type="match status" value="1"/>
</dbReference>
<dbReference type="InterPro" id="IPR012338">
    <property type="entry name" value="Beta-lactam/transpept-like"/>
</dbReference>
<dbReference type="InterPro" id="IPR023346">
    <property type="entry name" value="Lysozyme-like_dom_sf"/>
</dbReference>
<evidence type="ECO:0000256" key="10">
    <source>
        <dbReference type="ARBA" id="ARBA00022801"/>
    </source>
</evidence>
<accession>A0ABR4YLV6</accession>
<evidence type="ECO:0000259" key="19">
    <source>
        <dbReference type="Pfam" id="PF00905"/>
    </source>
</evidence>
<keyword evidence="9" id="KW-0808">Transferase</keyword>
<comment type="catalytic activity">
    <reaction evidence="17">
        <text>[GlcNAc-(1-&gt;4)-Mur2Ac(oyl-L-Ala-gamma-D-Glu-L-Lys-D-Ala-D-Ala)](n)-di-trans,octa-cis-undecaprenyl diphosphate + beta-D-GlcNAc-(1-&gt;4)-Mur2Ac(oyl-L-Ala-gamma-D-Glu-L-Lys-D-Ala-D-Ala)-di-trans,octa-cis-undecaprenyl diphosphate = [GlcNAc-(1-&gt;4)-Mur2Ac(oyl-L-Ala-gamma-D-Glu-L-Lys-D-Ala-D-Ala)](n+1)-di-trans,octa-cis-undecaprenyl diphosphate + di-trans,octa-cis-undecaprenyl diphosphate + H(+)</text>
        <dbReference type="Rhea" id="RHEA:23708"/>
        <dbReference type="Rhea" id="RHEA-COMP:9602"/>
        <dbReference type="Rhea" id="RHEA-COMP:9603"/>
        <dbReference type="ChEBI" id="CHEBI:15378"/>
        <dbReference type="ChEBI" id="CHEBI:58405"/>
        <dbReference type="ChEBI" id="CHEBI:60033"/>
        <dbReference type="ChEBI" id="CHEBI:78435"/>
        <dbReference type="EC" id="2.4.99.28"/>
    </reaction>
</comment>
<dbReference type="Gene3D" id="1.10.3810.10">
    <property type="entry name" value="Biosynthetic peptidoglycan transglycosylase-like"/>
    <property type="match status" value="1"/>
</dbReference>
<keyword evidence="15" id="KW-0961">Cell wall biogenesis/degradation</keyword>
<evidence type="ECO:0000313" key="22">
    <source>
        <dbReference type="Proteomes" id="UP000030889"/>
    </source>
</evidence>
<comment type="pathway">
    <text evidence="2">Cell wall biogenesis; peptidoglycan biosynthesis.</text>
</comment>
<evidence type="ECO:0000256" key="9">
    <source>
        <dbReference type="ARBA" id="ARBA00022679"/>
    </source>
</evidence>
<evidence type="ECO:0000256" key="1">
    <source>
        <dbReference type="ARBA" id="ARBA00004236"/>
    </source>
</evidence>
<dbReference type="InterPro" id="IPR050396">
    <property type="entry name" value="Glycosyltr_51/Transpeptidase"/>
</dbReference>
<sequence length="784" mass="88714">MQGKGKKLGKEERARRFTKWFWTILCIPVGIFLVLLVLTASGAFGRLPSFEELENPKSNLATEIYADDGRLLGSFFIQNRSYVDYEELSPALVAALVATEDARFYGHSGIDFISLARVAVKTLAFGNRSQGGGSTITQQLAKNLFPRDTTVYRNPLVRGGRMVVTKLKEWVTAVKLEYNYTKEEIVAMYLNTVFYGSNAYGIKAAAKTFFDKEPSELNVQEAALLVGVVNAPTRYSPVRNPERALARRNTVMTRMQQNRYITRGELDSLKQEPIELRYAPISHNDGIATYFREMVRNVLNMPRPTKKQYGRDYEAELARWESNPVYGWCRKNFKSDGTPYDIYRDGLKIYTTLSYDMQEYAEEALCQQLAAIQPRMDAQVKRTGRLFIKTSNEAAERIIQNAMRYTDRYRSLVKQGASREEIEEDFRTPVRMRIFTYKGEVDTLMTPRDSILHHKQIMRGSFMAMNPNTGHVKAYVGGPDFKYFKYDMVKQGKRHIGSTIKPFVYCFAIDYMGMTPCTMVPNLPVTLETENMEPWQPKEAGRVEYDGVLHPLRWGLARSRNNYSAWIMKQAKDPKAVADFIHQMGIHSYIDPVNSLALGTADVSLFEMVGAYSTFVNKGVFTEPIFITRIEDRQGNVIASFVPAVSDAISEQTAYTMVQMLQNNVIAGTGVRLRNVYGFRDVEVGGKTGTSQENRDAWFMGVTPNLVAGVWIGCEDQSAHLVTGGEGASLALPVFGEFMKRVYADPSLGVRRTDRFYRPPGAIEYRCPDSAEGTGYSGDDEFFD</sequence>
<keyword evidence="6" id="KW-0121">Carboxypeptidase</keyword>
<evidence type="ECO:0000256" key="16">
    <source>
        <dbReference type="ARBA" id="ARBA00034000"/>
    </source>
</evidence>
<evidence type="ECO:0000256" key="12">
    <source>
        <dbReference type="ARBA" id="ARBA00022984"/>
    </source>
</evidence>
<dbReference type="PANTHER" id="PTHR32282">
    <property type="entry name" value="BINDING PROTEIN TRANSPEPTIDASE, PUTATIVE-RELATED"/>
    <property type="match status" value="1"/>
</dbReference>
<evidence type="ECO:0000256" key="14">
    <source>
        <dbReference type="ARBA" id="ARBA00023268"/>
    </source>
</evidence>
<evidence type="ECO:0000256" key="11">
    <source>
        <dbReference type="ARBA" id="ARBA00022960"/>
    </source>
</evidence>
<keyword evidence="5" id="KW-1003">Cell membrane</keyword>
<comment type="caution">
    <text evidence="21">The sequence shown here is derived from an EMBL/GenBank/DDBJ whole genome shotgun (WGS) entry which is preliminary data.</text>
</comment>
<organism evidence="21 22">
    <name type="scientific">Alistipes inops</name>
    <dbReference type="NCBI Taxonomy" id="1501391"/>
    <lineage>
        <taxon>Bacteria</taxon>
        <taxon>Pseudomonadati</taxon>
        <taxon>Bacteroidota</taxon>
        <taxon>Bacteroidia</taxon>
        <taxon>Bacteroidales</taxon>
        <taxon>Rikenellaceae</taxon>
        <taxon>Alistipes</taxon>
    </lineage>
</organism>
<keyword evidence="10" id="KW-0378">Hydrolase</keyword>
<name>A0ABR4YLV6_9BACT</name>
<comment type="similarity">
    <text evidence="3">In the C-terminal section; belongs to the transpeptidase family.</text>
</comment>
<keyword evidence="13 18" id="KW-0472">Membrane</keyword>
<dbReference type="PANTHER" id="PTHR32282:SF11">
    <property type="entry name" value="PENICILLIN-BINDING PROTEIN 1B"/>
    <property type="match status" value="1"/>
</dbReference>
<gene>
    <name evidence="21" type="ORF">LG35_01125</name>
</gene>
<dbReference type="EMBL" id="JRGF01000001">
    <property type="protein sequence ID" value="KHE43076.1"/>
    <property type="molecule type" value="Genomic_DNA"/>
</dbReference>
<keyword evidence="12" id="KW-0573">Peptidoglycan synthesis</keyword>
<evidence type="ECO:0000256" key="5">
    <source>
        <dbReference type="ARBA" id="ARBA00022475"/>
    </source>
</evidence>
<evidence type="ECO:0000256" key="2">
    <source>
        <dbReference type="ARBA" id="ARBA00004752"/>
    </source>
</evidence>
<evidence type="ECO:0000256" key="4">
    <source>
        <dbReference type="ARBA" id="ARBA00007739"/>
    </source>
</evidence>
<reference evidence="21 22" key="1">
    <citation type="submission" date="2014-09" db="EMBL/GenBank/DDBJ databases">
        <title>Alistipes sp. 627, sp. nov., a novel member of the family Rikenellaceae isolated from human faeces.</title>
        <authorList>
            <person name="Shkoporov A.N."/>
            <person name="Chaplin A.V."/>
            <person name="Motuzova O.V."/>
            <person name="Kafarskaia L.I."/>
            <person name="Khokhlova E.V."/>
            <person name="Efimov B.A."/>
        </authorList>
    </citation>
    <scope>NUCLEOTIDE SEQUENCE [LARGE SCALE GENOMIC DNA]</scope>
    <source>
        <strain evidence="21 22">627</strain>
    </source>
</reference>
<evidence type="ECO:0000313" key="21">
    <source>
        <dbReference type="EMBL" id="KHE43076.1"/>
    </source>
</evidence>
<keyword evidence="8" id="KW-0328">Glycosyltransferase</keyword>
<keyword evidence="7" id="KW-0645">Protease</keyword>
<dbReference type="Pfam" id="PF00912">
    <property type="entry name" value="Transgly"/>
    <property type="match status" value="1"/>
</dbReference>
<evidence type="ECO:0000256" key="13">
    <source>
        <dbReference type="ARBA" id="ARBA00023136"/>
    </source>
</evidence>
<evidence type="ECO:0000256" key="3">
    <source>
        <dbReference type="ARBA" id="ARBA00007090"/>
    </source>
</evidence>
<keyword evidence="11" id="KW-0133">Cell shape</keyword>
<evidence type="ECO:0000256" key="17">
    <source>
        <dbReference type="ARBA" id="ARBA00049902"/>
    </source>
</evidence>
<dbReference type="InterPro" id="IPR001264">
    <property type="entry name" value="Glyco_trans_51"/>
</dbReference>
<comment type="similarity">
    <text evidence="4">In the N-terminal section; belongs to the glycosyltransferase 51 family.</text>
</comment>
<evidence type="ECO:0000256" key="6">
    <source>
        <dbReference type="ARBA" id="ARBA00022645"/>
    </source>
</evidence>
<keyword evidence="18" id="KW-1133">Transmembrane helix</keyword>
<feature type="transmembrane region" description="Helical" evidence="18">
    <location>
        <begin position="20"/>
        <end position="44"/>
    </location>
</feature>
<dbReference type="InterPro" id="IPR001460">
    <property type="entry name" value="PCN-bd_Tpept"/>
</dbReference>
<evidence type="ECO:0000256" key="8">
    <source>
        <dbReference type="ARBA" id="ARBA00022676"/>
    </source>
</evidence>
<dbReference type="Pfam" id="PF00905">
    <property type="entry name" value="Transpeptidase"/>
    <property type="match status" value="1"/>
</dbReference>
<keyword evidence="14" id="KW-0511">Multifunctional enzyme</keyword>
<dbReference type="Gene3D" id="3.40.710.10">
    <property type="entry name" value="DD-peptidase/beta-lactamase superfamily"/>
    <property type="match status" value="1"/>
</dbReference>
<evidence type="ECO:0000259" key="20">
    <source>
        <dbReference type="Pfam" id="PF00912"/>
    </source>
</evidence>
<keyword evidence="22" id="KW-1185">Reference proteome</keyword>
<comment type="subcellular location">
    <subcellularLocation>
        <location evidence="1">Cell membrane</location>
    </subcellularLocation>
</comment>
<dbReference type="Proteomes" id="UP000030889">
    <property type="component" value="Unassembled WGS sequence"/>
</dbReference>
<feature type="domain" description="Penicillin-binding protein transpeptidase" evidence="19">
    <location>
        <begin position="460"/>
        <end position="705"/>
    </location>
</feature>
<evidence type="ECO:0000256" key="7">
    <source>
        <dbReference type="ARBA" id="ARBA00022670"/>
    </source>
</evidence>
<dbReference type="SUPFAM" id="SSF53955">
    <property type="entry name" value="Lysozyme-like"/>
    <property type="match status" value="1"/>
</dbReference>
<dbReference type="InterPro" id="IPR036950">
    <property type="entry name" value="PBP_transglycosylase"/>
</dbReference>
<proteinExistence type="inferred from homology"/>
<evidence type="ECO:0000256" key="15">
    <source>
        <dbReference type="ARBA" id="ARBA00023316"/>
    </source>
</evidence>
<protein>
    <submittedName>
        <fullName evidence="21">Penicillin-binding protein</fullName>
    </submittedName>
</protein>
<keyword evidence="18" id="KW-0812">Transmembrane</keyword>
<evidence type="ECO:0000256" key="18">
    <source>
        <dbReference type="SAM" id="Phobius"/>
    </source>
</evidence>
<dbReference type="RefSeq" id="WP_022063968.1">
    <property type="nucleotide sequence ID" value="NZ_JRGF01000001.1"/>
</dbReference>